<evidence type="ECO:0000313" key="3">
    <source>
        <dbReference type="Proteomes" id="UP000190339"/>
    </source>
</evidence>
<evidence type="ECO:0000313" key="2">
    <source>
        <dbReference type="EMBL" id="SKB74504.1"/>
    </source>
</evidence>
<proteinExistence type="predicted"/>
<feature type="region of interest" description="Disordered" evidence="1">
    <location>
        <begin position="32"/>
        <end position="61"/>
    </location>
</feature>
<name>A0A1T5DS69_9FLAO</name>
<dbReference type="RefSeq" id="WP_079513479.1">
    <property type="nucleotide sequence ID" value="NZ_FUYL01000010.1"/>
</dbReference>
<sequence>MQKANKIAAFFFLGLFSLMILHQAFPHLHHQHADSHSHTNIAHSSEHHHHDDSSQEEKEEDSPYGLLGFVMDMHIHSTVASDLVLLERNTIEKQTIVDKDVAKSTVDIKGVFSIKYRQNSKPSVYHPPNKYFNSYLSSLDSRGPPSLG</sequence>
<dbReference type="EMBL" id="FUYL01000010">
    <property type="protein sequence ID" value="SKB74504.1"/>
    <property type="molecule type" value="Genomic_DNA"/>
</dbReference>
<reference evidence="3" key="1">
    <citation type="submission" date="2017-02" db="EMBL/GenBank/DDBJ databases">
        <authorList>
            <person name="Varghese N."/>
            <person name="Submissions S."/>
        </authorList>
    </citation>
    <scope>NUCLEOTIDE SEQUENCE [LARGE SCALE GENOMIC DNA]</scope>
    <source>
        <strain evidence="3">DSM 23546</strain>
    </source>
</reference>
<keyword evidence="3" id="KW-1185">Reference proteome</keyword>
<accession>A0A1T5DS69</accession>
<dbReference type="AlphaFoldDB" id="A0A1T5DS69"/>
<evidence type="ECO:0000256" key="1">
    <source>
        <dbReference type="SAM" id="MobiDB-lite"/>
    </source>
</evidence>
<dbReference type="OrthoDB" id="1448678at2"/>
<organism evidence="2 3">
    <name type="scientific">Maribacter arcticus</name>
    <dbReference type="NCBI Taxonomy" id="561365"/>
    <lineage>
        <taxon>Bacteria</taxon>
        <taxon>Pseudomonadati</taxon>
        <taxon>Bacteroidota</taxon>
        <taxon>Flavobacteriia</taxon>
        <taxon>Flavobacteriales</taxon>
        <taxon>Flavobacteriaceae</taxon>
        <taxon>Maribacter</taxon>
    </lineage>
</organism>
<dbReference type="Proteomes" id="UP000190339">
    <property type="component" value="Unassembled WGS sequence"/>
</dbReference>
<gene>
    <name evidence="2" type="ORF">SAMN05660866_03070</name>
</gene>
<feature type="compositionally biased region" description="Basic and acidic residues" evidence="1">
    <location>
        <begin position="44"/>
        <end position="56"/>
    </location>
</feature>
<dbReference type="STRING" id="561365.SAMN05660866_03070"/>
<protein>
    <submittedName>
        <fullName evidence="2">Uncharacterized protein</fullName>
    </submittedName>
</protein>